<feature type="non-terminal residue" evidence="2">
    <location>
        <position position="163"/>
    </location>
</feature>
<evidence type="ECO:0000256" key="1">
    <source>
        <dbReference type="SAM" id="Phobius"/>
    </source>
</evidence>
<sequence>MLSIAGLGPGSIHLVVLLVIFLLETSQVVLLESLTNRSILSLLSAFSSIKYVGRSLYSSNSNLYGVLLFVFYICSPHIRTVWAKNGDALTFNRAWCQQMISISTPLNLTTIPGITSAVASLSINNINLNGKSNSNVLLTCSAGFVEKDFSRYASVIYMSKLRL</sequence>
<proteinExistence type="predicted"/>
<feature type="transmembrane region" description="Helical" evidence="1">
    <location>
        <begin position="12"/>
        <end position="31"/>
    </location>
</feature>
<gene>
    <name evidence="2" type="primary">cobA</name>
    <name evidence="2" type="ORF">alecur_108</name>
</gene>
<dbReference type="InterPro" id="IPR014777">
    <property type="entry name" value="4pyrrole_Mease_sub1"/>
</dbReference>
<dbReference type="Proteomes" id="UP000229529">
    <property type="component" value="Unassembled WGS sequence"/>
</dbReference>
<dbReference type="InterPro" id="IPR035996">
    <property type="entry name" value="4pyrrol_Methylase_sf"/>
</dbReference>
<dbReference type="SUPFAM" id="SSF53790">
    <property type="entry name" value="Tetrapyrrole methylase"/>
    <property type="match status" value="1"/>
</dbReference>
<dbReference type="EMBL" id="NXGS01000071">
    <property type="protein sequence ID" value="PIM96380.1"/>
    <property type="molecule type" value="Genomic_DNA"/>
</dbReference>
<accession>A0ABX4MHK2</accession>
<organism evidence="2 3">
    <name type="scientific">Candidatus Hodgkinia cicadicola</name>
    <dbReference type="NCBI Taxonomy" id="573658"/>
    <lineage>
        <taxon>Bacteria</taxon>
        <taxon>Pseudomonadati</taxon>
        <taxon>Pseudomonadota</taxon>
        <taxon>Alphaproteobacteria</taxon>
        <taxon>Hyphomicrobiales</taxon>
        <taxon>Candidatus Hodgkinia</taxon>
    </lineage>
</organism>
<evidence type="ECO:0000313" key="2">
    <source>
        <dbReference type="EMBL" id="PIM96380.1"/>
    </source>
</evidence>
<evidence type="ECO:0000313" key="3">
    <source>
        <dbReference type="Proteomes" id="UP000229529"/>
    </source>
</evidence>
<comment type="caution">
    <text evidence="2">The sequence shown here is derived from an EMBL/GenBank/DDBJ whole genome shotgun (WGS) entry which is preliminary data.</text>
</comment>
<dbReference type="Gene3D" id="3.40.1010.10">
    <property type="entry name" value="Cobalt-precorrin-4 Transmethylase, Domain 1"/>
    <property type="match status" value="1"/>
</dbReference>
<keyword evidence="1" id="KW-0812">Transmembrane</keyword>
<keyword evidence="1" id="KW-0472">Membrane</keyword>
<protein>
    <submittedName>
        <fullName evidence="2">Uroporphyrin-III c-methyltransferase</fullName>
    </submittedName>
</protein>
<keyword evidence="3" id="KW-1185">Reference proteome</keyword>
<reference evidence="2" key="1">
    <citation type="submission" date="2017-09" db="EMBL/GenBank/DDBJ databases">
        <authorList>
            <person name="Campbell M.A."/>
            <person name="Lukasik P."/>
            <person name="Simon C."/>
            <person name="McCutcheon J.P."/>
        </authorList>
    </citation>
    <scope>NUCLEOTIDE SEQUENCE [LARGE SCALE GENOMIC DNA]</scope>
    <source>
        <strain evidence="2">ALECUR</strain>
    </source>
</reference>
<name>A0ABX4MHK2_9HYPH</name>
<keyword evidence="1" id="KW-1133">Transmembrane helix</keyword>